<evidence type="ECO:0000256" key="4">
    <source>
        <dbReference type="ARBA" id="ARBA00022801"/>
    </source>
</evidence>
<dbReference type="PANTHER" id="PTHR42978">
    <property type="entry name" value="QUORUM-QUENCHING LACTONASE YTNP-RELATED-RELATED"/>
    <property type="match status" value="1"/>
</dbReference>
<dbReference type="PANTHER" id="PTHR42978:SF2">
    <property type="entry name" value="102 KBASES UNSTABLE REGION: FROM 1 TO 119443"/>
    <property type="match status" value="1"/>
</dbReference>
<evidence type="ECO:0000256" key="1">
    <source>
        <dbReference type="ARBA" id="ARBA00001947"/>
    </source>
</evidence>
<dbReference type="InterPro" id="IPR051013">
    <property type="entry name" value="MBL_superfamily_lactonases"/>
</dbReference>
<sequence>MVRPPLGPVSRDTVSVTDHFVRRVDFGYFVRPAEETETGSPRVEPCLGYLIGHPEGLVLVDTGMGVHPGVDAHYRPQRVGLNEALAAAGTRVDEIRYVVNCHLHFDHCGGNGELPGRPNFAQRVELELARSSDQYLPEFVDVPGVTYEELDGETEILPGVVIVPTPGHTAGHQSVVVRRTDGAVIVAGQSHDHAVGFTGDVLAHRAVGEKLAEPLPVAPAWIPRLLQFDPARVVFAHDNAVWEPADTRC</sequence>
<evidence type="ECO:0000259" key="6">
    <source>
        <dbReference type="SMART" id="SM00849"/>
    </source>
</evidence>
<comment type="cofactor">
    <cofactor evidence="1">
        <name>Zn(2+)</name>
        <dbReference type="ChEBI" id="CHEBI:29105"/>
    </cofactor>
</comment>
<protein>
    <recommendedName>
        <fullName evidence="6">Metallo-beta-lactamase domain-containing protein</fullName>
    </recommendedName>
</protein>
<proteinExistence type="inferred from homology"/>
<evidence type="ECO:0000256" key="5">
    <source>
        <dbReference type="ARBA" id="ARBA00022833"/>
    </source>
</evidence>
<dbReference type="InterPro" id="IPR001279">
    <property type="entry name" value="Metallo-B-lactamas"/>
</dbReference>
<keyword evidence="3" id="KW-0479">Metal-binding</keyword>
<keyword evidence="4" id="KW-0378">Hydrolase</keyword>
<keyword evidence="5" id="KW-0862">Zinc</keyword>
<name>A0ABQ3ZS77_9ACTN</name>
<evidence type="ECO:0000256" key="3">
    <source>
        <dbReference type="ARBA" id="ARBA00022723"/>
    </source>
</evidence>
<comment type="caution">
    <text evidence="7">The sequence shown here is derived from an EMBL/GenBank/DDBJ whole genome shotgun (WGS) entry which is preliminary data.</text>
</comment>
<keyword evidence="8" id="KW-1185">Reference proteome</keyword>
<evidence type="ECO:0000256" key="2">
    <source>
        <dbReference type="ARBA" id="ARBA00007749"/>
    </source>
</evidence>
<dbReference type="SMART" id="SM00849">
    <property type="entry name" value="Lactamase_B"/>
    <property type="match status" value="1"/>
</dbReference>
<reference evidence="7 8" key="1">
    <citation type="submission" date="2021-01" db="EMBL/GenBank/DDBJ databases">
        <title>Whole genome shotgun sequence of Actinoplanes humidus NBRC 14915.</title>
        <authorList>
            <person name="Komaki H."/>
            <person name="Tamura T."/>
        </authorList>
    </citation>
    <scope>NUCLEOTIDE SEQUENCE [LARGE SCALE GENOMIC DNA]</scope>
    <source>
        <strain evidence="7 8">NBRC 14915</strain>
    </source>
</reference>
<dbReference type="SUPFAM" id="SSF56281">
    <property type="entry name" value="Metallo-hydrolase/oxidoreductase"/>
    <property type="match status" value="1"/>
</dbReference>
<dbReference type="CDD" id="cd07729">
    <property type="entry name" value="AHL_lactonase_MBL-fold"/>
    <property type="match status" value="1"/>
</dbReference>
<evidence type="ECO:0000313" key="7">
    <source>
        <dbReference type="EMBL" id="GIE21429.1"/>
    </source>
</evidence>
<dbReference type="Gene3D" id="3.60.15.10">
    <property type="entry name" value="Ribonuclease Z/Hydroxyacylglutathione hydrolase-like"/>
    <property type="match status" value="1"/>
</dbReference>
<dbReference type="InterPro" id="IPR036866">
    <property type="entry name" value="RibonucZ/Hydroxyglut_hydro"/>
</dbReference>
<organism evidence="7 8">
    <name type="scientific">Winogradskya humida</name>
    <dbReference type="NCBI Taxonomy" id="113566"/>
    <lineage>
        <taxon>Bacteria</taxon>
        <taxon>Bacillati</taxon>
        <taxon>Actinomycetota</taxon>
        <taxon>Actinomycetes</taxon>
        <taxon>Micromonosporales</taxon>
        <taxon>Micromonosporaceae</taxon>
        <taxon>Winogradskya</taxon>
    </lineage>
</organism>
<feature type="domain" description="Metallo-beta-lactamase" evidence="6">
    <location>
        <begin position="45"/>
        <end position="237"/>
    </location>
</feature>
<dbReference type="Proteomes" id="UP000603200">
    <property type="component" value="Unassembled WGS sequence"/>
</dbReference>
<gene>
    <name evidence="7" type="ORF">Ahu01nite_045310</name>
</gene>
<dbReference type="Pfam" id="PF00753">
    <property type="entry name" value="Lactamase_B"/>
    <property type="match status" value="1"/>
</dbReference>
<dbReference type="EMBL" id="BOMN01000057">
    <property type="protein sequence ID" value="GIE21429.1"/>
    <property type="molecule type" value="Genomic_DNA"/>
</dbReference>
<evidence type="ECO:0000313" key="8">
    <source>
        <dbReference type="Proteomes" id="UP000603200"/>
    </source>
</evidence>
<comment type="similarity">
    <text evidence="2">Belongs to the metallo-beta-lactamase superfamily.</text>
</comment>
<accession>A0ABQ3ZS77</accession>